<sequence>MKFVRLFIIGLLVYWFIGLLTPPAFALKKRVRGSGVRYVGGS</sequence>
<name>A0A0G1TWR7_9BACT</name>
<dbReference type="AlphaFoldDB" id="A0A0G1TWR7"/>
<evidence type="ECO:0000256" key="1">
    <source>
        <dbReference type="SAM" id="Phobius"/>
    </source>
</evidence>
<feature type="non-terminal residue" evidence="2">
    <location>
        <position position="42"/>
    </location>
</feature>
<evidence type="ECO:0000313" key="3">
    <source>
        <dbReference type="Proteomes" id="UP000034739"/>
    </source>
</evidence>
<protein>
    <submittedName>
        <fullName evidence="2">Uncharacterized protein</fullName>
    </submittedName>
</protein>
<evidence type="ECO:0000313" key="2">
    <source>
        <dbReference type="EMBL" id="KKU86266.1"/>
    </source>
</evidence>
<feature type="transmembrane region" description="Helical" evidence="1">
    <location>
        <begin position="6"/>
        <end position="27"/>
    </location>
</feature>
<keyword evidence="1" id="KW-0472">Membrane</keyword>
<organism evidence="2 3">
    <name type="scientific">Candidatus Gottesmanbacteria bacterium GW2011_GWA2_47_9</name>
    <dbReference type="NCBI Taxonomy" id="1618445"/>
    <lineage>
        <taxon>Bacteria</taxon>
        <taxon>Candidatus Gottesmaniibacteriota</taxon>
    </lineage>
</organism>
<keyword evidence="1" id="KW-1133">Transmembrane helix</keyword>
<reference evidence="2 3" key="1">
    <citation type="journal article" date="2015" name="Nature">
        <title>rRNA introns, odd ribosomes, and small enigmatic genomes across a large radiation of phyla.</title>
        <authorList>
            <person name="Brown C.T."/>
            <person name="Hug L.A."/>
            <person name="Thomas B.C."/>
            <person name="Sharon I."/>
            <person name="Castelle C.J."/>
            <person name="Singh A."/>
            <person name="Wilkins M.J."/>
            <person name="Williams K.H."/>
            <person name="Banfield J.F."/>
        </authorList>
    </citation>
    <scope>NUCLEOTIDE SEQUENCE [LARGE SCALE GENOMIC DNA]</scope>
</reference>
<accession>A0A0G1TWR7</accession>
<dbReference type="EMBL" id="LCOY01000059">
    <property type="protein sequence ID" value="KKU86266.1"/>
    <property type="molecule type" value="Genomic_DNA"/>
</dbReference>
<proteinExistence type="predicted"/>
<comment type="caution">
    <text evidence="2">The sequence shown here is derived from an EMBL/GenBank/DDBJ whole genome shotgun (WGS) entry which is preliminary data.</text>
</comment>
<keyword evidence="1" id="KW-0812">Transmembrane</keyword>
<gene>
    <name evidence="2" type="ORF">UY16_C0059G0001</name>
</gene>
<dbReference type="Proteomes" id="UP000034739">
    <property type="component" value="Unassembled WGS sequence"/>
</dbReference>